<gene>
    <name evidence="2" type="ORF">OVA965_LOCUS15414</name>
    <name evidence="3" type="ORF">TMI583_LOCUS15419</name>
</gene>
<dbReference type="Proteomes" id="UP000682733">
    <property type="component" value="Unassembled WGS sequence"/>
</dbReference>
<reference evidence="3" key="1">
    <citation type="submission" date="2021-02" db="EMBL/GenBank/DDBJ databases">
        <authorList>
            <person name="Nowell W R."/>
        </authorList>
    </citation>
    <scope>NUCLEOTIDE SEQUENCE</scope>
</reference>
<keyword evidence="1" id="KW-0472">Membrane</keyword>
<feature type="transmembrane region" description="Helical" evidence="1">
    <location>
        <begin position="123"/>
        <end position="145"/>
    </location>
</feature>
<evidence type="ECO:0000256" key="1">
    <source>
        <dbReference type="SAM" id="Phobius"/>
    </source>
</evidence>
<evidence type="ECO:0000313" key="2">
    <source>
        <dbReference type="EMBL" id="CAF1019113.1"/>
    </source>
</evidence>
<name>A0A8S2J567_9BILA</name>
<dbReference type="EMBL" id="CAJOBA010006936">
    <property type="protein sequence ID" value="CAF3787832.1"/>
    <property type="molecule type" value="Genomic_DNA"/>
</dbReference>
<comment type="caution">
    <text evidence="3">The sequence shown here is derived from an EMBL/GenBank/DDBJ whole genome shotgun (WGS) entry which is preliminary data.</text>
</comment>
<dbReference type="AlphaFoldDB" id="A0A8S2J567"/>
<sequence length="278" mass="30399">MVDSMDPNEDQFYAYSTNRRSDLPLVPVTQTNASDRHYQQQQLMNRTSNFGLTLQQNSLARASYIEPQLKSPLAPPMFRKDAWTTELENMNKIRNSNVLVGNEPSKISSGMNNICSKMSSSKAAILMCGLMLCGVPLAVMTTLWLKSSTAVVVLPTQCYAYTSDTSTTRAVTYVCGGCYCDSSLTNGANWYRFLSTAGVMLVTTQLSSTSICGTSYPAWFNGSFPSTVGSTTTGNICIYNGSPCGVSYSPISVTNCSGYYVFYLVTLPYSCSRYCVTN</sequence>
<evidence type="ECO:0000313" key="4">
    <source>
        <dbReference type="Proteomes" id="UP000682733"/>
    </source>
</evidence>
<keyword evidence="1" id="KW-0812">Transmembrane</keyword>
<dbReference type="Proteomes" id="UP000677228">
    <property type="component" value="Unassembled WGS sequence"/>
</dbReference>
<organism evidence="3 4">
    <name type="scientific">Didymodactylos carnosus</name>
    <dbReference type="NCBI Taxonomy" id="1234261"/>
    <lineage>
        <taxon>Eukaryota</taxon>
        <taxon>Metazoa</taxon>
        <taxon>Spiralia</taxon>
        <taxon>Gnathifera</taxon>
        <taxon>Rotifera</taxon>
        <taxon>Eurotatoria</taxon>
        <taxon>Bdelloidea</taxon>
        <taxon>Philodinida</taxon>
        <taxon>Philodinidae</taxon>
        <taxon>Didymodactylos</taxon>
    </lineage>
</organism>
<accession>A0A8S2J567</accession>
<proteinExistence type="predicted"/>
<protein>
    <submittedName>
        <fullName evidence="3">Uncharacterized protein</fullName>
    </submittedName>
</protein>
<evidence type="ECO:0000313" key="3">
    <source>
        <dbReference type="EMBL" id="CAF3787832.1"/>
    </source>
</evidence>
<dbReference type="EMBL" id="CAJNOK010006928">
    <property type="protein sequence ID" value="CAF1019113.1"/>
    <property type="molecule type" value="Genomic_DNA"/>
</dbReference>
<keyword evidence="1" id="KW-1133">Transmembrane helix</keyword>